<keyword evidence="9" id="KW-0460">Magnesium</keyword>
<evidence type="ECO:0000256" key="10">
    <source>
        <dbReference type="ARBA" id="ARBA00047899"/>
    </source>
</evidence>
<organism evidence="16 17">
    <name type="scientific">Oikopleura dioica</name>
    <name type="common">Tunicate</name>
    <dbReference type="NCBI Taxonomy" id="34765"/>
    <lineage>
        <taxon>Eukaryota</taxon>
        <taxon>Metazoa</taxon>
        <taxon>Chordata</taxon>
        <taxon>Tunicata</taxon>
        <taxon>Appendicularia</taxon>
        <taxon>Copelata</taxon>
        <taxon>Oikopleuridae</taxon>
        <taxon>Oikopleura</taxon>
    </lineage>
</organism>
<evidence type="ECO:0000256" key="14">
    <source>
        <dbReference type="SAM" id="MobiDB-lite"/>
    </source>
</evidence>
<evidence type="ECO:0000259" key="15">
    <source>
        <dbReference type="PROSITE" id="PS50011"/>
    </source>
</evidence>
<dbReference type="Proteomes" id="UP001158576">
    <property type="component" value="Chromosome 1"/>
</dbReference>
<evidence type="ECO:0000256" key="9">
    <source>
        <dbReference type="ARBA" id="ARBA00022842"/>
    </source>
</evidence>
<dbReference type="Pfam" id="PF00069">
    <property type="entry name" value="Pkinase"/>
    <property type="match status" value="1"/>
</dbReference>
<evidence type="ECO:0000256" key="2">
    <source>
        <dbReference type="ARBA" id="ARBA00005505"/>
    </source>
</evidence>
<sequence>MPKLPPPGDSCSFYGRKISAYDKQAIKKVKSVNYQGITTSNLIGSALAARQPVQNRCLDRDDPAEKEKSESSGTPTSPKVLERKTIKLESRERAQEFKKLYEITGVVGVGGGGTVYGGVRRYDGLKVAIKQVPKQKVKRWGRVQGKMVPIEFELLDKVSDGHKGIVQMIDWYERKSSYVLVMERPERHIDLFDYLNQAGPIREPVVRDIFIQILESIIHCHNNGVLHRDIKDENILLSRKIDYDPKSPFEAKLIDFGCGTRLKDSCYTEFAGTPEFYPPEWFRERRYDGKRASVWSMGVLPRFLNLRKSGKTISFFFELDIIFEPKKLYTMTQGEVPFPKERDIIRSDLRFKAAVQVPRHIRDFIKWILNPNEEERPTFEDILHHPWIKEGRERASSTGL</sequence>
<evidence type="ECO:0000256" key="13">
    <source>
        <dbReference type="RuleBase" id="RU000304"/>
    </source>
</evidence>
<dbReference type="InterPro" id="IPR051138">
    <property type="entry name" value="PIM_Ser/Thr_kinase"/>
</dbReference>
<dbReference type="PROSITE" id="PS50011">
    <property type="entry name" value="PROTEIN_KINASE_DOM"/>
    <property type="match status" value="1"/>
</dbReference>
<keyword evidence="7" id="KW-0418">Kinase</keyword>
<dbReference type="InterPro" id="IPR017441">
    <property type="entry name" value="Protein_kinase_ATP_BS"/>
</dbReference>
<dbReference type="PROSITE" id="PS00108">
    <property type="entry name" value="PROTEIN_KINASE_ST"/>
    <property type="match status" value="1"/>
</dbReference>
<accession>A0ABN7SWY4</accession>
<keyword evidence="17" id="KW-1185">Reference proteome</keyword>
<feature type="domain" description="Protein kinase" evidence="15">
    <location>
        <begin position="101"/>
        <end position="388"/>
    </location>
</feature>
<keyword evidence="6 12" id="KW-0547">Nucleotide-binding</keyword>
<reference evidence="16 17" key="1">
    <citation type="submission" date="2021-04" db="EMBL/GenBank/DDBJ databases">
        <authorList>
            <person name="Bliznina A."/>
        </authorList>
    </citation>
    <scope>NUCLEOTIDE SEQUENCE [LARGE SCALE GENOMIC DNA]</scope>
</reference>
<dbReference type="SUPFAM" id="SSF56112">
    <property type="entry name" value="Protein kinase-like (PK-like)"/>
    <property type="match status" value="1"/>
</dbReference>
<comment type="catalytic activity">
    <reaction evidence="10">
        <text>L-threonyl-[protein] + ATP = O-phospho-L-threonyl-[protein] + ADP + H(+)</text>
        <dbReference type="Rhea" id="RHEA:46608"/>
        <dbReference type="Rhea" id="RHEA-COMP:11060"/>
        <dbReference type="Rhea" id="RHEA-COMP:11605"/>
        <dbReference type="ChEBI" id="CHEBI:15378"/>
        <dbReference type="ChEBI" id="CHEBI:30013"/>
        <dbReference type="ChEBI" id="CHEBI:30616"/>
        <dbReference type="ChEBI" id="CHEBI:61977"/>
        <dbReference type="ChEBI" id="CHEBI:456216"/>
        <dbReference type="EC" id="2.7.11.1"/>
    </reaction>
</comment>
<evidence type="ECO:0000256" key="7">
    <source>
        <dbReference type="ARBA" id="ARBA00022777"/>
    </source>
</evidence>
<gene>
    <name evidence="16" type="ORF">OKIOD_LOCUS11843</name>
</gene>
<comment type="similarity">
    <text evidence="2">Belongs to the protein kinase superfamily. CAMK Ser/Thr protein kinase family. PIM subfamily.</text>
</comment>
<feature type="binding site" evidence="12">
    <location>
        <position position="130"/>
    </location>
    <ligand>
        <name>ATP</name>
        <dbReference type="ChEBI" id="CHEBI:30616"/>
    </ligand>
</feature>
<keyword evidence="4 13" id="KW-0723">Serine/threonine-protein kinase</keyword>
<dbReference type="Gene3D" id="3.30.200.20">
    <property type="entry name" value="Phosphorylase Kinase, domain 1"/>
    <property type="match status" value="1"/>
</dbReference>
<evidence type="ECO:0000256" key="6">
    <source>
        <dbReference type="ARBA" id="ARBA00022741"/>
    </source>
</evidence>
<keyword evidence="5" id="KW-0808">Transferase</keyword>
<dbReference type="PANTHER" id="PTHR22984">
    <property type="entry name" value="SERINE/THREONINE-PROTEIN KINASE PIM"/>
    <property type="match status" value="1"/>
</dbReference>
<evidence type="ECO:0000256" key="5">
    <source>
        <dbReference type="ARBA" id="ARBA00022679"/>
    </source>
</evidence>
<comment type="catalytic activity">
    <reaction evidence="11">
        <text>L-seryl-[protein] + ATP = O-phospho-L-seryl-[protein] + ADP + H(+)</text>
        <dbReference type="Rhea" id="RHEA:17989"/>
        <dbReference type="Rhea" id="RHEA-COMP:9863"/>
        <dbReference type="Rhea" id="RHEA-COMP:11604"/>
        <dbReference type="ChEBI" id="CHEBI:15378"/>
        <dbReference type="ChEBI" id="CHEBI:29999"/>
        <dbReference type="ChEBI" id="CHEBI:30616"/>
        <dbReference type="ChEBI" id="CHEBI:83421"/>
        <dbReference type="ChEBI" id="CHEBI:456216"/>
        <dbReference type="EC" id="2.7.11.1"/>
    </reaction>
</comment>
<dbReference type="PANTHER" id="PTHR22984:SF29">
    <property type="entry name" value="SERINE_THREONINE-PROTEIN KINASE PIM-1"/>
    <property type="match status" value="1"/>
</dbReference>
<dbReference type="SMART" id="SM00220">
    <property type="entry name" value="S_TKc"/>
    <property type="match status" value="1"/>
</dbReference>
<evidence type="ECO:0000256" key="11">
    <source>
        <dbReference type="ARBA" id="ARBA00048679"/>
    </source>
</evidence>
<evidence type="ECO:0000256" key="8">
    <source>
        <dbReference type="ARBA" id="ARBA00022840"/>
    </source>
</evidence>
<evidence type="ECO:0000313" key="17">
    <source>
        <dbReference type="Proteomes" id="UP001158576"/>
    </source>
</evidence>
<dbReference type="EC" id="2.7.11.1" evidence="3"/>
<dbReference type="InterPro" id="IPR000719">
    <property type="entry name" value="Prot_kinase_dom"/>
</dbReference>
<evidence type="ECO:0000256" key="3">
    <source>
        <dbReference type="ARBA" id="ARBA00012513"/>
    </source>
</evidence>
<keyword evidence="8 12" id="KW-0067">ATP-binding</keyword>
<evidence type="ECO:0000313" key="16">
    <source>
        <dbReference type="EMBL" id="CAG5106961.1"/>
    </source>
</evidence>
<name>A0ABN7SWY4_OIKDI</name>
<protein>
    <recommendedName>
        <fullName evidence="3">non-specific serine/threonine protein kinase</fullName>
        <ecNumber evidence="3">2.7.11.1</ecNumber>
    </recommendedName>
</protein>
<proteinExistence type="inferred from homology"/>
<comment type="cofactor">
    <cofactor evidence="1">
        <name>Mg(2+)</name>
        <dbReference type="ChEBI" id="CHEBI:18420"/>
    </cofactor>
</comment>
<evidence type="ECO:0000256" key="4">
    <source>
        <dbReference type="ARBA" id="ARBA00022527"/>
    </source>
</evidence>
<dbReference type="InterPro" id="IPR008271">
    <property type="entry name" value="Ser/Thr_kinase_AS"/>
</dbReference>
<dbReference type="InterPro" id="IPR011009">
    <property type="entry name" value="Kinase-like_dom_sf"/>
</dbReference>
<dbReference type="EMBL" id="OU015566">
    <property type="protein sequence ID" value="CAG5106961.1"/>
    <property type="molecule type" value="Genomic_DNA"/>
</dbReference>
<evidence type="ECO:0000256" key="12">
    <source>
        <dbReference type="PROSITE-ProRule" id="PRU10141"/>
    </source>
</evidence>
<evidence type="ECO:0000256" key="1">
    <source>
        <dbReference type="ARBA" id="ARBA00001946"/>
    </source>
</evidence>
<feature type="region of interest" description="Disordered" evidence="14">
    <location>
        <begin position="54"/>
        <end position="82"/>
    </location>
</feature>
<feature type="compositionally biased region" description="Basic and acidic residues" evidence="14">
    <location>
        <begin position="57"/>
        <end position="70"/>
    </location>
</feature>
<dbReference type="Gene3D" id="1.10.510.10">
    <property type="entry name" value="Transferase(Phosphotransferase) domain 1"/>
    <property type="match status" value="1"/>
</dbReference>
<dbReference type="PROSITE" id="PS00107">
    <property type="entry name" value="PROTEIN_KINASE_ATP"/>
    <property type="match status" value="1"/>
</dbReference>